<evidence type="ECO:0000259" key="3">
    <source>
        <dbReference type="SMART" id="SM00507"/>
    </source>
</evidence>
<proteinExistence type="inferred from homology"/>
<dbReference type="GO" id="GO:0004519">
    <property type="term" value="F:endonuclease activity"/>
    <property type="evidence" value="ECO:0007669"/>
    <property type="project" value="UniProtKB-KW"/>
</dbReference>
<gene>
    <name evidence="4" type="ORF">GCM10010185_33320</name>
</gene>
<comment type="caution">
    <text evidence="4">The sequence shown here is derived from an EMBL/GenBank/DDBJ whole genome shotgun (WGS) entry which is preliminary data.</text>
</comment>
<evidence type="ECO:0000313" key="4">
    <source>
        <dbReference type="EMBL" id="GGP58201.1"/>
    </source>
</evidence>
<keyword evidence="4" id="KW-0255">Endonuclease</keyword>
<accession>A0A918AMQ0</accession>
<evidence type="ECO:0000313" key="5">
    <source>
        <dbReference type="Proteomes" id="UP000639606"/>
    </source>
</evidence>
<keyword evidence="5" id="KW-1185">Reference proteome</keyword>
<dbReference type="EMBL" id="BMRG01000005">
    <property type="protein sequence ID" value="GGP58201.1"/>
    <property type="molecule type" value="Genomic_DNA"/>
</dbReference>
<comment type="similarity">
    <text evidence="1">Belongs to the Rv1128c/1148c/1588c/1702c/1945/3466 family.</text>
</comment>
<dbReference type="GO" id="GO:0008270">
    <property type="term" value="F:zinc ion binding"/>
    <property type="evidence" value="ECO:0007669"/>
    <property type="project" value="InterPro"/>
</dbReference>
<name>A0A918AMQ0_9PSEU</name>
<evidence type="ECO:0000256" key="2">
    <source>
        <dbReference type="SAM" id="MobiDB-lite"/>
    </source>
</evidence>
<keyword evidence="4" id="KW-0540">Nuclease</keyword>
<dbReference type="InterPro" id="IPR003615">
    <property type="entry name" value="HNH_nuc"/>
</dbReference>
<dbReference type="AlphaFoldDB" id="A0A918AMQ0"/>
<dbReference type="Proteomes" id="UP000639606">
    <property type="component" value="Unassembled WGS sequence"/>
</dbReference>
<dbReference type="SMART" id="SM00507">
    <property type="entry name" value="HNHc"/>
    <property type="match status" value="1"/>
</dbReference>
<keyword evidence="4" id="KW-0378">Hydrolase</keyword>
<reference evidence="4" key="2">
    <citation type="submission" date="2020-09" db="EMBL/GenBank/DDBJ databases">
        <authorList>
            <person name="Sun Q."/>
            <person name="Ohkuma M."/>
        </authorList>
    </citation>
    <scope>NUCLEOTIDE SEQUENCE</scope>
    <source>
        <strain evidence="4">JCM 3313</strain>
    </source>
</reference>
<protein>
    <submittedName>
        <fullName evidence="4">HNH endonuclease</fullName>
    </submittedName>
</protein>
<feature type="region of interest" description="Disordered" evidence="2">
    <location>
        <begin position="359"/>
        <end position="413"/>
    </location>
</feature>
<dbReference type="InterPro" id="IPR002711">
    <property type="entry name" value="HNH"/>
</dbReference>
<sequence length="413" mass="45174">MTSLPALLSDNEVLAAFSEVEAAMRSLHRRRLDLLAEVLRRGLDVESCRRAVRVDSAVMKRWITQVKWFLPGRSPTGQPLGSAHPAVSAALAELSEEHLVELSRAIRRRLPQGAEEALVRTAVSAEPKAVKELARRLRDRAASTVGQGDVLRLRNLADGRLELRGRLSVEAGAEFRAALEPLSRPRAGDTRPLAQRQGEAFGELLGLALRSAELPSEAGERPHVNITLDYAALRRGVGRAALDGGRQLSAAQVRRIACDAKVVPVVLGGRSEVLDVGRAKRVLTLAQRRALHVRDGGCAFPGCDRPPKWCEVHHVVHWVDGGQTDVANLVLLCKKHHALAHGSQWRIVMDGGVPFFVPPRQEGPRRHPRRAPGRRTPVIGARHARRPPPRRMGAAGSALPHRGAQRSRVQLSM</sequence>
<evidence type="ECO:0000256" key="1">
    <source>
        <dbReference type="ARBA" id="ARBA00023450"/>
    </source>
</evidence>
<reference evidence="4" key="1">
    <citation type="journal article" date="2014" name="Int. J. Syst. Evol. Microbiol.">
        <title>Complete genome sequence of Corynebacterium casei LMG S-19264T (=DSM 44701T), isolated from a smear-ripened cheese.</title>
        <authorList>
            <consortium name="US DOE Joint Genome Institute (JGI-PGF)"/>
            <person name="Walter F."/>
            <person name="Albersmeier A."/>
            <person name="Kalinowski J."/>
            <person name="Ruckert C."/>
        </authorList>
    </citation>
    <scope>NUCLEOTIDE SEQUENCE</scope>
    <source>
        <strain evidence="4">JCM 3313</strain>
    </source>
</reference>
<dbReference type="Pfam" id="PF01844">
    <property type="entry name" value="HNH"/>
    <property type="match status" value="1"/>
</dbReference>
<dbReference type="GO" id="GO:0003676">
    <property type="term" value="F:nucleic acid binding"/>
    <property type="evidence" value="ECO:0007669"/>
    <property type="project" value="InterPro"/>
</dbReference>
<feature type="domain" description="HNH nuclease" evidence="3">
    <location>
        <begin position="286"/>
        <end position="338"/>
    </location>
</feature>
<dbReference type="InterPro" id="IPR003870">
    <property type="entry name" value="DUF222"/>
</dbReference>
<organism evidence="4 5">
    <name type="scientific">Saccharothrix coeruleofusca</name>
    <dbReference type="NCBI Taxonomy" id="33919"/>
    <lineage>
        <taxon>Bacteria</taxon>
        <taxon>Bacillati</taxon>
        <taxon>Actinomycetota</taxon>
        <taxon>Actinomycetes</taxon>
        <taxon>Pseudonocardiales</taxon>
        <taxon>Pseudonocardiaceae</taxon>
        <taxon>Saccharothrix</taxon>
    </lineage>
</organism>
<dbReference type="Gene3D" id="1.10.30.50">
    <property type="match status" value="1"/>
</dbReference>
<dbReference type="RefSeq" id="WP_189224163.1">
    <property type="nucleotide sequence ID" value="NZ_BMRG01000005.1"/>
</dbReference>
<dbReference type="CDD" id="cd00085">
    <property type="entry name" value="HNHc"/>
    <property type="match status" value="1"/>
</dbReference>
<dbReference type="Pfam" id="PF02720">
    <property type="entry name" value="DUF222"/>
    <property type="match status" value="1"/>
</dbReference>